<dbReference type="Pfam" id="PF01625">
    <property type="entry name" value="PMSR"/>
    <property type="match status" value="1"/>
</dbReference>
<comment type="catalytic activity">
    <reaction evidence="5 6">
        <text>[thioredoxin]-disulfide + L-methionine + H2O = L-methionine (S)-S-oxide + [thioredoxin]-dithiol</text>
        <dbReference type="Rhea" id="RHEA:19993"/>
        <dbReference type="Rhea" id="RHEA-COMP:10698"/>
        <dbReference type="Rhea" id="RHEA-COMP:10700"/>
        <dbReference type="ChEBI" id="CHEBI:15377"/>
        <dbReference type="ChEBI" id="CHEBI:29950"/>
        <dbReference type="ChEBI" id="CHEBI:50058"/>
        <dbReference type="ChEBI" id="CHEBI:57844"/>
        <dbReference type="ChEBI" id="CHEBI:58772"/>
        <dbReference type="EC" id="1.8.4.11"/>
    </reaction>
</comment>
<evidence type="ECO:0000313" key="8">
    <source>
        <dbReference type="EMBL" id="RWR31604.1"/>
    </source>
</evidence>
<evidence type="ECO:0000256" key="2">
    <source>
        <dbReference type="ARBA" id="ARBA00023002"/>
    </source>
</evidence>
<evidence type="ECO:0000256" key="3">
    <source>
        <dbReference type="ARBA" id="ARBA00024679"/>
    </source>
</evidence>
<dbReference type="PANTHER" id="PTHR43774:SF1">
    <property type="entry name" value="PEPTIDE METHIONINE SULFOXIDE REDUCTASE MSRA 2"/>
    <property type="match status" value="1"/>
</dbReference>
<dbReference type="NCBIfam" id="TIGR00401">
    <property type="entry name" value="msrA"/>
    <property type="match status" value="1"/>
</dbReference>
<comment type="caution">
    <text evidence="8">The sequence shown here is derived from an EMBL/GenBank/DDBJ whole genome shotgun (WGS) entry which is preliminary data.</text>
</comment>
<comment type="catalytic activity">
    <reaction evidence="4 6">
        <text>L-methionyl-[protein] + [thioredoxin]-disulfide + H2O = L-methionyl-(S)-S-oxide-[protein] + [thioredoxin]-dithiol</text>
        <dbReference type="Rhea" id="RHEA:14217"/>
        <dbReference type="Rhea" id="RHEA-COMP:10698"/>
        <dbReference type="Rhea" id="RHEA-COMP:10700"/>
        <dbReference type="Rhea" id="RHEA-COMP:12313"/>
        <dbReference type="Rhea" id="RHEA-COMP:12315"/>
        <dbReference type="ChEBI" id="CHEBI:15377"/>
        <dbReference type="ChEBI" id="CHEBI:16044"/>
        <dbReference type="ChEBI" id="CHEBI:29950"/>
        <dbReference type="ChEBI" id="CHEBI:44120"/>
        <dbReference type="ChEBI" id="CHEBI:50058"/>
        <dbReference type="EC" id="1.8.4.11"/>
    </reaction>
</comment>
<dbReference type="OrthoDB" id="4174719at2"/>
<dbReference type="GO" id="GO:0033744">
    <property type="term" value="F:L-methionine:thioredoxin-disulfide S-oxidoreductase activity"/>
    <property type="evidence" value="ECO:0007669"/>
    <property type="project" value="RHEA"/>
</dbReference>
<evidence type="ECO:0000256" key="5">
    <source>
        <dbReference type="ARBA" id="ARBA00048782"/>
    </source>
</evidence>
<dbReference type="AlphaFoldDB" id="A0A443KFS7"/>
<reference evidence="8 9" key="1">
    <citation type="submission" date="2019-01" db="EMBL/GenBank/DDBJ databases">
        <title>Sinorhodobacter populi sp. nov. isolated from the symptomatic bark tissue of Populus euramericana canker.</title>
        <authorList>
            <person name="Xu G."/>
        </authorList>
    </citation>
    <scope>NUCLEOTIDE SEQUENCE [LARGE SCALE GENOMIC DNA]</scope>
    <source>
        <strain evidence="8 9">D19-10-3-21</strain>
    </source>
</reference>
<reference evidence="8 9" key="2">
    <citation type="submission" date="2019-01" db="EMBL/GenBank/DDBJ databases">
        <authorList>
            <person name="Li Y."/>
        </authorList>
    </citation>
    <scope>NUCLEOTIDE SEQUENCE [LARGE SCALE GENOMIC DNA]</scope>
    <source>
        <strain evidence="8 9">D19-10-3-21</strain>
    </source>
</reference>
<dbReference type="SUPFAM" id="SSF55068">
    <property type="entry name" value="Peptide methionine sulfoxide reductase"/>
    <property type="match status" value="1"/>
</dbReference>
<comment type="similarity">
    <text evidence="1 6">Belongs to the MsrA Met sulfoxide reductase family.</text>
</comment>
<dbReference type="PANTHER" id="PTHR43774">
    <property type="entry name" value="PEPTIDE METHIONINE SULFOXIDE REDUCTASE"/>
    <property type="match status" value="1"/>
</dbReference>
<dbReference type="RefSeq" id="WP_128236293.1">
    <property type="nucleotide sequence ID" value="NZ_SAUX01000003.1"/>
</dbReference>
<dbReference type="EC" id="1.8.4.11" evidence="6"/>
<dbReference type="EMBL" id="SAUX01000003">
    <property type="protein sequence ID" value="RWR31604.1"/>
    <property type="molecule type" value="Genomic_DNA"/>
</dbReference>
<gene>
    <name evidence="6 8" type="primary">msrA</name>
    <name evidence="8" type="ORF">D2T31_04150</name>
</gene>
<name>A0A443KFS7_9RHOB</name>
<sequence length="166" mass="18815">MSEKAILAGGCFWGMQDLIRKVPGVISTRVGYTGGDVPNATYRHHGTHAEAIEIVFDPAKISYRRILEFFFQIHDPTTKNRQGNDIGLSYRSAIFYLDEDQHRTALDTIHDVDASGLWPGKVVTEVAPAGPFWEAEPEHQDYLERLPHGYTCHRIRPDWVLPKQTA</sequence>
<dbReference type="Gene3D" id="3.30.1060.10">
    <property type="entry name" value="Peptide methionine sulphoxide reductase MsrA"/>
    <property type="match status" value="1"/>
</dbReference>
<evidence type="ECO:0000256" key="1">
    <source>
        <dbReference type="ARBA" id="ARBA00005591"/>
    </source>
</evidence>
<evidence type="ECO:0000256" key="4">
    <source>
        <dbReference type="ARBA" id="ARBA00047806"/>
    </source>
</evidence>
<keyword evidence="2 6" id="KW-0560">Oxidoreductase</keyword>
<evidence type="ECO:0000256" key="6">
    <source>
        <dbReference type="HAMAP-Rule" id="MF_01401"/>
    </source>
</evidence>
<evidence type="ECO:0000313" key="9">
    <source>
        <dbReference type="Proteomes" id="UP000285295"/>
    </source>
</evidence>
<feature type="domain" description="Peptide methionine sulphoxide reductase MsrA" evidence="7">
    <location>
        <begin position="4"/>
        <end position="152"/>
    </location>
</feature>
<dbReference type="FunFam" id="3.30.1060.10:FF:000005">
    <property type="entry name" value="Peptide methionine sulfoxide reductase MsrA"/>
    <property type="match status" value="1"/>
</dbReference>
<dbReference type="HAMAP" id="MF_01401">
    <property type="entry name" value="MsrA"/>
    <property type="match status" value="1"/>
</dbReference>
<dbReference type="InterPro" id="IPR002569">
    <property type="entry name" value="Met_Sox_Rdtase_MsrA_dom"/>
</dbReference>
<proteinExistence type="inferred from homology"/>
<dbReference type="InterPro" id="IPR036509">
    <property type="entry name" value="Met_Sox_Rdtase_MsrA_sf"/>
</dbReference>
<feature type="active site" evidence="6">
    <location>
        <position position="11"/>
    </location>
</feature>
<evidence type="ECO:0000259" key="7">
    <source>
        <dbReference type="Pfam" id="PF01625"/>
    </source>
</evidence>
<dbReference type="Proteomes" id="UP000285295">
    <property type="component" value="Unassembled WGS sequence"/>
</dbReference>
<protein>
    <recommendedName>
        <fullName evidence="6">Peptide methionine sulfoxide reductase MsrA</fullName>
        <shortName evidence="6">Protein-methionine-S-oxide reductase</shortName>
        <ecNumber evidence="6">1.8.4.11</ecNumber>
    </recommendedName>
    <alternativeName>
        <fullName evidence="6">Peptide-methionine (S)-S-oxide reductase</fullName>
        <shortName evidence="6">Peptide Met(O) reductase</shortName>
    </alternativeName>
</protein>
<accession>A0A443KFS7</accession>
<dbReference type="GO" id="GO:0008113">
    <property type="term" value="F:peptide-methionine (S)-S-oxide reductase activity"/>
    <property type="evidence" value="ECO:0007669"/>
    <property type="project" value="UniProtKB-UniRule"/>
</dbReference>
<comment type="function">
    <text evidence="3 6">Has an important function as a repair enzyme for proteins that have been inactivated by oxidation. Catalyzes the reversible oxidation-reduction of methionine sulfoxide in proteins to methionine.</text>
</comment>
<organism evidence="8 9">
    <name type="scientific">Paenirhodobacter populi</name>
    <dbReference type="NCBI Taxonomy" id="2306993"/>
    <lineage>
        <taxon>Bacteria</taxon>
        <taxon>Pseudomonadati</taxon>
        <taxon>Pseudomonadota</taxon>
        <taxon>Alphaproteobacteria</taxon>
        <taxon>Rhodobacterales</taxon>
        <taxon>Rhodobacter group</taxon>
        <taxon>Paenirhodobacter</taxon>
    </lineage>
</organism>